<keyword evidence="4" id="KW-0539">Nucleus</keyword>
<name>A0A8S4FID0_PLUXY</name>
<dbReference type="PANTHER" id="PTHR23270">
    <property type="entry name" value="PROGRAMMED CELL DEATH PROTEIN 11 PRE-RRNA PROCESSING PROTEIN RRP5"/>
    <property type="match status" value="1"/>
</dbReference>
<reference evidence="8" key="1">
    <citation type="submission" date="2020-11" db="EMBL/GenBank/DDBJ databases">
        <authorList>
            <person name="Whiteford S."/>
        </authorList>
    </citation>
    <scope>NUCLEOTIDE SEQUENCE</scope>
</reference>
<accession>A0A8S4FID0</accession>
<dbReference type="GO" id="GO:0003723">
    <property type="term" value="F:RNA binding"/>
    <property type="evidence" value="ECO:0007669"/>
    <property type="project" value="TreeGrafter"/>
</dbReference>
<feature type="region of interest" description="Disordered" evidence="6">
    <location>
        <begin position="694"/>
        <end position="723"/>
    </location>
</feature>
<organism evidence="8 9">
    <name type="scientific">Plutella xylostella</name>
    <name type="common">Diamondback moth</name>
    <name type="synonym">Plutella maculipennis</name>
    <dbReference type="NCBI Taxonomy" id="51655"/>
    <lineage>
        <taxon>Eukaryota</taxon>
        <taxon>Metazoa</taxon>
        <taxon>Ecdysozoa</taxon>
        <taxon>Arthropoda</taxon>
        <taxon>Hexapoda</taxon>
        <taxon>Insecta</taxon>
        <taxon>Pterygota</taxon>
        <taxon>Neoptera</taxon>
        <taxon>Endopterygota</taxon>
        <taxon>Lepidoptera</taxon>
        <taxon>Glossata</taxon>
        <taxon>Ditrysia</taxon>
        <taxon>Yponomeutoidea</taxon>
        <taxon>Plutellidae</taxon>
        <taxon>Plutella</taxon>
    </lineage>
</organism>
<feature type="compositionally biased region" description="Basic and acidic residues" evidence="6">
    <location>
        <begin position="492"/>
        <end position="505"/>
    </location>
</feature>
<evidence type="ECO:0000313" key="9">
    <source>
        <dbReference type="Proteomes" id="UP000653454"/>
    </source>
</evidence>
<keyword evidence="5" id="KW-0175">Coiled coil</keyword>
<dbReference type="PROSITE" id="PS50126">
    <property type="entry name" value="S1"/>
    <property type="match status" value="2"/>
</dbReference>
<evidence type="ECO:0000256" key="5">
    <source>
        <dbReference type="SAM" id="Coils"/>
    </source>
</evidence>
<evidence type="ECO:0000313" key="8">
    <source>
        <dbReference type="EMBL" id="CAG9128103.1"/>
    </source>
</evidence>
<dbReference type="Pfam" id="PF00575">
    <property type="entry name" value="S1"/>
    <property type="match status" value="1"/>
</dbReference>
<feature type="compositionally biased region" description="Basic and acidic residues" evidence="6">
    <location>
        <begin position="460"/>
        <end position="474"/>
    </location>
</feature>
<dbReference type="SUPFAM" id="SSF50249">
    <property type="entry name" value="Nucleic acid-binding proteins"/>
    <property type="match status" value="2"/>
</dbReference>
<evidence type="ECO:0000259" key="7">
    <source>
        <dbReference type="PROSITE" id="PS50126"/>
    </source>
</evidence>
<dbReference type="Proteomes" id="UP000653454">
    <property type="component" value="Unassembled WGS sequence"/>
</dbReference>
<feature type="domain" description="S1 motif" evidence="7">
    <location>
        <begin position="186"/>
        <end position="262"/>
    </location>
</feature>
<gene>
    <name evidence="8" type="ORF">PLXY2_LOCUS9167</name>
</gene>
<feature type="compositionally biased region" description="Basic and acidic residues" evidence="6">
    <location>
        <begin position="360"/>
        <end position="376"/>
    </location>
</feature>
<evidence type="ECO:0000256" key="6">
    <source>
        <dbReference type="SAM" id="MobiDB-lite"/>
    </source>
</evidence>
<dbReference type="SMART" id="SM00386">
    <property type="entry name" value="HAT"/>
    <property type="match status" value="5"/>
</dbReference>
<dbReference type="GO" id="GO:0006364">
    <property type="term" value="P:rRNA processing"/>
    <property type="evidence" value="ECO:0007669"/>
    <property type="project" value="UniProtKB-KW"/>
</dbReference>
<dbReference type="EMBL" id="CAJHNJ030000035">
    <property type="protein sequence ID" value="CAG9128103.1"/>
    <property type="molecule type" value="Genomic_DNA"/>
</dbReference>
<protein>
    <submittedName>
        <fullName evidence="8">(diamondback moth) hypothetical protein</fullName>
    </submittedName>
</protein>
<dbReference type="Gene3D" id="2.40.50.140">
    <property type="entry name" value="Nucleic acid-binding proteins"/>
    <property type="match status" value="2"/>
</dbReference>
<evidence type="ECO:0000256" key="3">
    <source>
        <dbReference type="ARBA" id="ARBA00022737"/>
    </source>
</evidence>
<sequence length="1010" mass="114552">MTSRLGAVVAQSGKRPLLTQEMRWTSVVGNGPSLEKQFRPWGYAQRFHSREPGAGQKVRAHLLYEMPTRKAPYLTLRPIFESTITLEEEQTLKEGDMVEDALVIKITSRSIVFKLGAHGVGTMSVKRVRAVDDLSDEEIIAKSYPIGSTHRVRVLCYNLSDYRYSVSDDPKTLNEKYFTLRQLSVGDIVEATESAKSNGGVTLKVGKLTGFVPMTHLTDAGVYIDPKKPTAGPKFKHKPGHPIKARVLALDLDSNSLILTLKPSLLDPEVEALSSYHQAEVGKAYTGVIKHAAEDYVLVSFFSGVSCFIPRQYVTRDAASLRAAFHQGQIVKCTILKVDPENKKMTGSLTTAPFWPAKKREVTEKRKKNDESEVPKKKQKVNSEDETEKPKEGKKKKDKKSKQESETVETAEESPKKKKSKCKSKETIEEVPEDDKIESDMEIDETEQKTKPKKKKDKNKHIEETKDITEEVETKKKKKSKKVTEEITQDLEDNKASSESDHIDTDIPESDEVLTPIDMQLVDLSDCDTAKKCKKRVVSLIRSMEARARRIDVIDGKITDIEERGLHGKNKKYHTAMHAEKNIVQERIKILAKALKKAQDKLKEIPETEESKEWKKKDKKKKEIAEVKEAVEDKITELRDEGKVDKVNKKETKRKDKAKEGKKSKAEAAVVTELDVPSAKDFWTMDVDTLNQNVQKEVESSSSSDEEDTTQPKKKRKKLSVSEKLAKARAEDERVRALELAREAAPASVEGYERALLASPDDSRLWISYMALHLQATEIEKARAVARRALSAISFREEQEKLNVWLALLNLENRFGTKETMQKTLEEALQMNDTYEVHSKLLDIYADTAKVQELSTLIDLMTRRYKSGGCFTRCGAAAYRAGLVDAARRAMQHAIKVLDKREHVNVLVQFALLEASSGSRERAEALFEQLLGAYPQRVDVCCTYVDMMVKAKELEQCRQVLERMTSLKLPARKMKVLFKKWIEVEEKFGDEKQIESVRQKAMEFIEKAKF</sequence>
<dbReference type="InterPro" id="IPR003029">
    <property type="entry name" value="S1_domain"/>
</dbReference>
<feature type="region of interest" description="Disordered" evidence="6">
    <location>
        <begin position="360"/>
        <end position="514"/>
    </location>
</feature>
<dbReference type="InterPro" id="IPR045209">
    <property type="entry name" value="Rrp5"/>
</dbReference>
<feature type="coiled-coil region" evidence="5">
    <location>
        <begin position="581"/>
        <end position="641"/>
    </location>
</feature>
<dbReference type="GO" id="GO:0032040">
    <property type="term" value="C:small-subunit processome"/>
    <property type="evidence" value="ECO:0007669"/>
    <property type="project" value="TreeGrafter"/>
</dbReference>
<dbReference type="InterPro" id="IPR008847">
    <property type="entry name" value="Suf"/>
</dbReference>
<evidence type="ECO:0000256" key="2">
    <source>
        <dbReference type="ARBA" id="ARBA00022552"/>
    </source>
</evidence>
<dbReference type="InterPro" id="IPR011990">
    <property type="entry name" value="TPR-like_helical_dom_sf"/>
</dbReference>
<dbReference type="Pfam" id="PF05843">
    <property type="entry name" value="Suf"/>
    <property type="match status" value="1"/>
</dbReference>
<comment type="subcellular location">
    <subcellularLocation>
        <location evidence="1">Nucleus</location>
        <location evidence="1">Nucleolus</location>
    </subcellularLocation>
</comment>
<dbReference type="SMART" id="SM00316">
    <property type="entry name" value="S1"/>
    <property type="match status" value="3"/>
</dbReference>
<evidence type="ECO:0000256" key="1">
    <source>
        <dbReference type="ARBA" id="ARBA00004604"/>
    </source>
</evidence>
<keyword evidence="9" id="KW-1185">Reference proteome</keyword>
<dbReference type="PANTHER" id="PTHR23270:SF10">
    <property type="entry name" value="PROTEIN RRP5 HOMOLOG"/>
    <property type="match status" value="1"/>
</dbReference>
<feature type="region of interest" description="Disordered" evidence="6">
    <location>
        <begin position="642"/>
        <end position="666"/>
    </location>
</feature>
<dbReference type="AlphaFoldDB" id="A0A8S4FID0"/>
<keyword evidence="3" id="KW-0677">Repeat</keyword>
<feature type="compositionally biased region" description="Acidic residues" evidence="6">
    <location>
        <begin position="429"/>
        <end position="445"/>
    </location>
</feature>
<dbReference type="SUPFAM" id="SSF48452">
    <property type="entry name" value="TPR-like"/>
    <property type="match status" value="2"/>
</dbReference>
<comment type="caution">
    <text evidence="8">The sequence shown here is derived from an EMBL/GenBank/DDBJ whole genome shotgun (WGS) entry which is preliminary data.</text>
</comment>
<dbReference type="Gene3D" id="1.25.40.10">
    <property type="entry name" value="Tetratricopeptide repeat domain"/>
    <property type="match status" value="2"/>
</dbReference>
<feature type="domain" description="S1 motif" evidence="7">
    <location>
        <begin position="282"/>
        <end position="350"/>
    </location>
</feature>
<keyword evidence="2" id="KW-0698">rRNA processing</keyword>
<proteinExistence type="predicted"/>
<dbReference type="InterPro" id="IPR012340">
    <property type="entry name" value="NA-bd_OB-fold"/>
</dbReference>
<evidence type="ECO:0000256" key="4">
    <source>
        <dbReference type="ARBA" id="ARBA00023242"/>
    </source>
</evidence>
<dbReference type="InterPro" id="IPR003107">
    <property type="entry name" value="HAT"/>
</dbReference>